<evidence type="ECO:0000313" key="3">
    <source>
        <dbReference type="Proteomes" id="UP001314170"/>
    </source>
</evidence>
<comment type="caution">
    <text evidence="2">The sequence shown here is derived from an EMBL/GenBank/DDBJ whole genome shotgun (WGS) entry which is preliminary data.</text>
</comment>
<evidence type="ECO:0000256" key="1">
    <source>
        <dbReference type="SAM" id="SignalP"/>
    </source>
</evidence>
<sequence>MLSVSQLMMLLKRLVLGFVLISCLEDEWWEGMVFDHKKDANERFVFFPDEGDERVITITGMRITRDGNEVLGLSWDRGVWVLMHLAKELKQDVPLPKLVKKVYSSQQDIAKKGINSQILLYIFENQFTDGRN</sequence>
<keyword evidence="1" id="KW-0732">Signal</keyword>
<organism evidence="2 3">
    <name type="scientific">Dovyalis caffra</name>
    <dbReference type="NCBI Taxonomy" id="77055"/>
    <lineage>
        <taxon>Eukaryota</taxon>
        <taxon>Viridiplantae</taxon>
        <taxon>Streptophyta</taxon>
        <taxon>Embryophyta</taxon>
        <taxon>Tracheophyta</taxon>
        <taxon>Spermatophyta</taxon>
        <taxon>Magnoliopsida</taxon>
        <taxon>eudicotyledons</taxon>
        <taxon>Gunneridae</taxon>
        <taxon>Pentapetalae</taxon>
        <taxon>rosids</taxon>
        <taxon>fabids</taxon>
        <taxon>Malpighiales</taxon>
        <taxon>Salicaceae</taxon>
        <taxon>Flacourtieae</taxon>
        <taxon>Dovyalis</taxon>
    </lineage>
</organism>
<dbReference type="Proteomes" id="UP001314170">
    <property type="component" value="Unassembled WGS sequence"/>
</dbReference>
<reference evidence="2 3" key="1">
    <citation type="submission" date="2024-01" db="EMBL/GenBank/DDBJ databases">
        <authorList>
            <person name="Waweru B."/>
        </authorList>
    </citation>
    <scope>NUCLEOTIDE SEQUENCE [LARGE SCALE GENOMIC DNA]</scope>
</reference>
<gene>
    <name evidence="2" type="ORF">DCAF_LOCUS25347</name>
</gene>
<evidence type="ECO:0000313" key="2">
    <source>
        <dbReference type="EMBL" id="CAK7354804.1"/>
    </source>
</evidence>
<feature type="chain" id="PRO_5043572881" evidence="1">
    <location>
        <begin position="18"/>
        <end position="132"/>
    </location>
</feature>
<feature type="signal peptide" evidence="1">
    <location>
        <begin position="1"/>
        <end position="17"/>
    </location>
</feature>
<dbReference type="AlphaFoldDB" id="A0AAV1SM62"/>
<dbReference type="EMBL" id="CAWUPB010001195">
    <property type="protein sequence ID" value="CAK7354804.1"/>
    <property type="molecule type" value="Genomic_DNA"/>
</dbReference>
<name>A0AAV1SM62_9ROSI</name>
<protein>
    <submittedName>
        <fullName evidence="2">Uncharacterized protein</fullName>
    </submittedName>
</protein>
<accession>A0AAV1SM62</accession>
<proteinExistence type="predicted"/>
<keyword evidence="3" id="KW-1185">Reference proteome</keyword>